<dbReference type="EMBL" id="BX842648">
    <property type="protein sequence ID" value="CAE78695.1"/>
    <property type="molecule type" value="Genomic_DNA"/>
</dbReference>
<proteinExistence type="predicted"/>
<dbReference type="AlphaFoldDB" id="Q6MPV2"/>
<dbReference type="GeneID" id="93014702"/>
<feature type="transmembrane region" description="Helical" evidence="1">
    <location>
        <begin position="6"/>
        <end position="27"/>
    </location>
</feature>
<evidence type="ECO:0000256" key="1">
    <source>
        <dbReference type="SAM" id="Phobius"/>
    </source>
</evidence>
<organism evidence="2 3">
    <name type="scientific">Bdellovibrio bacteriovorus (strain ATCC 15356 / DSM 50701 / NCIMB 9529 / HD100)</name>
    <dbReference type="NCBI Taxonomy" id="264462"/>
    <lineage>
        <taxon>Bacteria</taxon>
        <taxon>Pseudomonadati</taxon>
        <taxon>Bdellovibrionota</taxon>
        <taxon>Bdellovibrionia</taxon>
        <taxon>Bdellovibrionales</taxon>
        <taxon>Pseudobdellovibrionaceae</taxon>
        <taxon>Bdellovibrio</taxon>
    </lineage>
</organism>
<sequence>MELPQKFMNLLVIIIPLGLFILAFLVLDYRQKRRLSEKNDLKMKHPGPRS</sequence>
<gene>
    <name evidence="2" type="ordered locus">Bd0738</name>
</gene>
<dbReference type="HOGENOM" id="CLU_3114994_0_0_7"/>
<dbReference type="Proteomes" id="UP000008080">
    <property type="component" value="Chromosome"/>
</dbReference>
<keyword evidence="1" id="KW-0812">Transmembrane</keyword>
<evidence type="ECO:0000313" key="3">
    <source>
        <dbReference type="Proteomes" id="UP000008080"/>
    </source>
</evidence>
<name>Q6MPV2_BDEBA</name>
<protein>
    <submittedName>
        <fullName evidence="2">Uncharacterized protein</fullName>
    </submittedName>
</protein>
<dbReference type="KEGG" id="bba:Bd0738"/>
<evidence type="ECO:0000313" key="2">
    <source>
        <dbReference type="EMBL" id="CAE78695.1"/>
    </source>
</evidence>
<keyword evidence="3" id="KW-1185">Reference proteome</keyword>
<dbReference type="STRING" id="264462.Bd0738"/>
<keyword evidence="1" id="KW-1133">Transmembrane helix</keyword>
<accession>Q6MPV2</accession>
<keyword evidence="1" id="KW-0472">Membrane</keyword>
<reference evidence="2 3" key="1">
    <citation type="journal article" date="2004" name="Science">
        <title>A predator unmasked: life cycle of Bdellovibrio bacteriovorus from a genomic perspective.</title>
        <authorList>
            <person name="Rendulic S."/>
            <person name="Jagtap P."/>
            <person name="Rosinus A."/>
            <person name="Eppinger M."/>
            <person name="Baar C."/>
            <person name="Lanz C."/>
            <person name="Keller H."/>
            <person name="Lambert C."/>
            <person name="Evans K.J."/>
            <person name="Goesmann A."/>
            <person name="Meyer F."/>
            <person name="Sockett R.E."/>
            <person name="Schuster S.C."/>
        </authorList>
    </citation>
    <scope>NUCLEOTIDE SEQUENCE [LARGE SCALE GENOMIC DNA]</scope>
    <source>
        <strain evidence="3">ATCC 15356 / DSM 50701 / NCIMB 9529 / HD100</strain>
    </source>
</reference>
<dbReference type="RefSeq" id="WP_011163297.1">
    <property type="nucleotide sequence ID" value="NC_005363.1"/>
</dbReference>